<dbReference type="Proteomes" id="UP000242317">
    <property type="component" value="Unassembled WGS sequence"/>
</dbReference>
<dbReference type="Pfam" id="PF13417">
    <property type="entry name" value="GST_N_3"/>
    <property type="match status" value="1"/>
</dbReference>
<reference evidence="3" key="1">
    <citation type="submission" date="2016-09" db="EMBL/GenBank/DDBJ databases">
        <authorList>
            <person name="Varghese N."/>
            <person name="Submissions S."/>
        </authorList>
    </citation>
    <scope>NUCLEOTIDE SEQUENCE [LARGE SCALE GENOMIC DNA]</scope>
    <source>
        <strain evidence="3">ANC 3699</strain>
    </source>
</reference>
<feature type="domain" description="GST N-terminal" evidence="1">
    <location>
        <begin position="1"/>
        <end position="78"/>
    </location>
</feature>
<dbReference type="AlphaFoldDB" id="A0A1G6GRD5"/>
<dbReference type="SUPFAM" id="SSF52833">
    <property type="entry name" value="Thioredoxin-like"/>
    <property type="match status" value="1"/>
</dbReference>
<dbReference type="SUPFAM" id="SSF47616">
    <property type="entry name" value="GST C-terminal domain-like"/>
    <property type="match status" value="1"/>
</dbReference>
<dbReference type="OrthoDB" id="9782992at2"/>
<evidence type="ECO:0000259" key="1">
    <source>
        <dbReference type="PROSITE" id="PS50404"/>
    </source>
</evidence>
<dbReference type="Gene3D" id="3.40.30.10">
    <property type="entry name" value="Glutaredoxin"/>
    <property type="match status" value="1"/>
</dbReference>
<evidence type="ECO:0000313" key="3">
    <source>
        <dbReference type="Proteomes" id="UP000242317"/>
    </source>
</evidence>
<dbReference type="InterPro" id="IPR004046">
    <property type="entry name" value="GST_C"/>
</dbReference>
<dbReference type="GO" id="GO:0004364">
    <property type="term" value="F:glutathione transferase activity"/>
    <property type="evidence" value="ECO:0007669"/>
    <property type="project" value="TreeGrafter"/>
</dbReference>
<evidence type="ECO:0000313" key="2">
    <source>
        <dbReference type="EMBL" id="SDB84524.1"/>
    </source>
</evidence>
<dbReference type="Pfam" id="PF14497">
    <property type="entry name" value="GST_C_3"/>
    <property type="match status" value="1"/>
</dbReference>
<dbReference type="GO" id="GO:0006559">
    <property type="term" value="P:L-phenylalanine catabolic process"/>
    <property type="evidence" value="ECO:0007669"/>
    <property type="project" value="TreeGrafter"/>
</dbReference>
<keyword evidence="3" id="KW-1185">Reference proteome</keyword>
<dbReference type="Gene3D" id="1.20.1050.10">
    <property type="match status" value="1"/>
</dbReference>
<accession>A0A1G6GRD5</accession>
<dbReference type="PROSITE" id="PS50404">
    <property type="entry name" value="GST_NTER"/>
    <property type="match status" value="1"/>
</dbReference>
<protein>
    <submittedName>
        <fullName evidence="2">Glutathione S-transferase</fullName>
    </submittedName>
</protein>
<dbReference type="CDD" id="cd00570">
    <property type="entry name" value="GST_N_family"/>
    <property type="match status" value="1"/>
</dbReference>
<name>A0A1G6GRD5_9GAMM</name>
<gene>
    <name evidence="2" type="ORF">SAMN05421749_101313</name>
</gene>
<dbReference type="InterPro" id="IPR036282">
    <property type="entry name" value="Glutathione-S-Trfase_C_sf"/>
</dbReference>
<dbReference type="PANTHER" id="PTHR42673:SF4">
    <property type="entry name" value="MALEYLACETOACETATE ISOMERASE"/>
    <property type="match status" value="1"/>
</dbReference>
<dbReference type="GO" id="GO:0006749">
    <property type="term" value="P:glutathione metabolic process"/>
    <property type="evidence" value="ECO:0007669"/>
    <property type="project" value="TreeGrafter"/>
</dbReference>
<keyword evidence="2" id="KW-0808">Transferase</keyword>
<dbReference type="EMBL" id="FMYK01000001">
    <property type="protein sequence ID" value="SDB84524.1"/>
    <property type="molecule type" value="Genomic_DNA"/>
</dbReference>
<dbReference type="InterPro" id="IPR036249">
    <property type="entry name" value="Thioredoxin-like_sf"/>
</dbReference>
<organism evidence="2 3">
    <name type="scientific">Acinetobacter marinus</name>
    <dbReference type="NCBI Taxonomy" id="281375"/>
    <lineage>
        <taxon>Bacteria</taxon>
        <taxon>Pseudomonadati</taxon>
        <taxon>Pseudomonadota</taxon>
        <taxon>Gammaproteobacteria</taxon>
        <taxon>Moraxellales</taxon>
        <taxon>Moraxellaceae</taxon>
        <taxon>Acinetobacter</taxon>
    </lineage>
</organism>
<sequence length="255" mass="29961">MRILYQFPLSLFCEKARWLLDHKELHYVAKNLTPGFHRLTTQHHTQSKHLPVLKDDNKWIADSSKIADYLDCYYPEHALIRSEPELRERILEIDALSQAFGIHVRRWLFYFILQFEHNSAIEVILGERGWLRDLKALARPTIKFAINSYHHITGDTALESKQKIDAMIEQFNQILVDNGGQYMVADRLTLADIAVCSMIAPLMMIESTPWEREQHSETAPEVMAFQHYLSQIPLGQYVQRIYEQERNARVDWRGI</sequence>
<dbReference type="InterPro" id="IPR004045">
    <property type="entry name" value="Glutathione_S-Trfase_N"/>
</dbReference>
<dbReference type="GO" id="GO:0016034">
    <property type="term" value="F:maleylacetoacetate isomerase activity"/>
    <property type="evidence" value="ECO:0007669"/>
    <property type="project" value="TreeGrafter"/>
</dbReference>
<dbReference type="PANTHER" id="PTHR42673">
    <property type="entry name" value="MALEYLACETOACETATE ISOMERASE"/>
    <property type="match status" value="1"/>
</dbReference>
<proteinExistence type="predicted"/>
<dbReference type="RefSeq" id="WP_092614979.1">
    <property type="nucleotide sequence ID" value="NZ_FMYK01000001.1"/>
</dbReference>